<sequence length="672" mass="68784">MRLARSRTSLVALAVLAGCHGASSSSPPPPPPPSGPVVQAWVSPTTWGAPWQDGASTLVQHARFDGASLVETKGISWSTVGAAAPAQRAFGGFPDGPRYGAGPFDASRFQAAGGDALDLRGDMTVCAVVKPQLNPLVDGNEGIIVAKGLQGESGWVLMQMHDQFCFHYQAGGAGSFMTPGQWMITTSTHLGDAPAGSRNQELNASYVVVCAGRDGDTIRMSANGVADTMQEMTITGAMVAPTEPATIGGYANGDPNHAFHGRVYETAVWKEAATPKNLQAKLAAFQGLTLADGSVATYLRPGEAPFVGVDGQYHTTWLHGPRIDPAKGFLFGLQGYNRLADPEALDRWTAAGGAAVVADQSEPPGDSERASADRVTLPAGATLTATQRGTFPASTVLQGQLWVRQVPGSASGTVVVKDGRGPGADLAIDLAAIGTGWTRVFVPGLRTDPTGVAQFILANTSSSQVEFDAWGAVLTELAGGGDLGGFDPGPSLYSSGGTQGTEAIDKLLLPPLTQSTGSGYCLSVVAAPAEHLPWSARFASWRVAAEWMAADGQTWSQLRVGAGTSGQLCLDLATAARGGETRWACAPTAGLADGSAHEVKGCVTPAGELHLYVDGAAAGTAGSDPPGLPNVPPPDLAGGQLTVGSGAADHNWNGYVSKALVCKGSDPGPCAL</sequence>
<dbReference type="EMBL" id="BJTG01000005">
    <property type="protein sequence ID" value="GEJ57616.1"/>
    <property type="molecule type" value="Genomic_DNA"/>
</dbReference>
<accession>A0A7I9VMI5</accession>
<dbReference type="RefSeq" id="WP_176065373.1">
    <property type="nucleotide sequence ID" value="NZ_BJTG01000005.1"/>
</dbReference>
<evidence type="ECO:0000256" key="1">
    <source>
        <dbReference type="SAM" id="SignalP"/>
    </source>
</evidence>
<dbReference type="AlphaFoldDB" id="A0A7I9VMI5"/>
<keyword evidence="1" id="KW-0732">Signal</keyword>
<reference evidence="3" key="1">
    <citation type="journal article" date="2020" name="Appl. Environ. Microbiol.">
        <title>Diazotrophic Anaeromyxobacter Isolates from Soils.</title>
        <authorList>
            <person name="Masuda Y."/>
            <person name="Yamanaka H."/>
            <person name="Xu Z.X."/>
            <person name="Shiratori Y."/>
            <person name="Aono T."/>
            <person name="Amachi S."/>
            <person name="Senoo K."/>
            <person name="Itoh H."/>
        </authorList>
    </citation>
    <scope>NUCLEOTIDE SEQUENCE [LARGE SCALE GENOMIC DNA]</scope>
    <source>
        <strain evidence="3">R267</strain>
    </source>
</reference>
<dbReference type="SUPFAM" id="SSF49899">
    <property type="entry name" value="Concanavalin A-like lectins/glucanases"/>
    <property type="match status" value="1"/>
</dbReference>
<protein>
    <recommendedName>
        <fullName evidence="4">Concanavalin A-like lectin/glucanase superfamily protein</fullName>
    </recommendedName>
</protein>
<feature type="signal peptide" evidence="1">
    <location>
        <begin position="1"/>
        <end position="24"/>
    </location>
</feature>
<dbReference type="PROSITE" id="PS51257">
    <property type="entry name" value="PROKAR_LIPOPROTEIN"/>
    <property type="match status" value="1"/>
</dbReference>
<organism evidence="2 3">
    <name type="scientific">Anaeromyxobacter diazotrophicus</name>
    <dbReference type="NCBI Taxonomy" id="2590199"/>
    <lineage>
        <taxon>Bacteria</taxon>
        <taxon>Pseudomonadati</taxon>
        <taxon>Myxococcota</taxon>
        <taxon>Myxococcia</taxon>
        <taxon>Myxococcales</taxon>
        <taxon>Cystobacterineae</taxon>
        <taxon>Anaeromyxobacteraceae</taxon>
        <taxon>Anaeromyxobacter</taxon>
    </lineage>
</organism>
<evidence type="ECO:0008006" key="4">
    <source>
        <dbReference type="Google" id="ProtNLM"/>
    </source>
</evidence>
<dbReference type="Gene3D" id="2.60.120.200">
    <property type="match status" value="1"/>
</dbReference>
<name>A0A7I9VMI5_9BACT</name>
<proteinExistence type="predicted"/>
<evidence type="ECO:0000313" key="2">
    <source>
        <dbReference type="EMBL" id="GEJ57616.1"/>
    </source>
</evidence>
<comment type="caution">
    <text evidence="2">The sequence shown here is derived from an EMBL/GenBank/DDBJ whole genome shotgun (WGS) entry which is preliminary data.</text>
</comment>
<gene>
    <name evidence="2" type="ORF">AMYX_23570</name>
</gene>
<evidence type="ECO:0000313" key="3">
    <source>
        <dbReference type="Proteomes" id="UP000503640"/>
    </source>
</evidence>
<feature type="chain" id="PRO_5029672918" description="Concanavalin A-like lectin/glucanase superfamily protein" evidence="1">
    <location>
        <begin position="25"/>
        <end position="672"/>
    </location>
</feature>
<dbReference type="Proteomes" id="UP000503640">
    <property type="component" value="Unassembled WGS sequence"/>
</dbReference>
<dbReference type="InterPro" id="IPR013320">
    <property type="entry name" value="ConA-like_dom_sf"/>
</dbReference>
<keyword evidence="3" id="KW-1185">Reference proteome</keyword>